<geneLocation type="plasmid" evidence="2">
    <name>LMA_pa</name>
</geneLocation>
<evidence type="ECO:0007829" key="4">
    <source>
        <dbReference type="PDB" id="5UJR"/>
    </source>
</evidence>
<dbReference type="InterPro" id="IPR010133">
    <property type="entry name" value="Bacteriocin_signal_seq"/>
</dbReference>
<proteinExistence type="evidence at protein level"/>
<keyword evidence="4" id="KW-0002">3D-structure</keyword>
<accession>Q46313</accession>
<protein>
    <submittedName>
        <fullName evidence="1">Bacteriocin</fullName>
    </submittedName>
</protein>
<dbReference type="EMBL" id="L47121">
    <property type="protein sequence ID" value="AAB81303.1"/>
    <property type="molecule type" value="Genomic_DNA"/>
</dbReference>
<evidence type="ECO:0000313" key="2">
    <source>
        <dbReference type="EMBL" id="CRI06714.1"/>
    </source>
</evidence>
<dbReference type="SMR" id="Q46313"/>
<reference evidence="2 3" key="2">
    <citation type="submission" date="2015-04" db="EMBL/GenBank/DDBJ databases">
        <title>Carnobacterium maltaromaticum LMA28 complete chromosome sequence.</title>
        <authorList>
            <person name="Borges F."/>
            <person name="Cailliez-Grimal C."/>
        </authorList>
    </citation>
    <scope>NUCLEOTIDE SEQUENCE [LARGE SCALE GENOMIC DNA]</scope>
    <source>
        <strain evidence="2 3">LMA28</strain>
        <plasmid evidence="3">Chromosome</plasmid>
        <plasmid evidence="2">LMA_pa</plasmid>
    </source>
</reference>
<dbReference type="RefSeq" id="WP_119907076.1">
    <property type="nucleotide sequence ID" value="NZ_BJOJ01000051.1"/>
</dbReference>
<dbReference type="TCDB" id="1.C.22.1.9">
    <property type="family name" value="the lactococcin a (lactococcin a) family"/>
</dbReference>
<evidence type="ECO:0000313" key="1">
    <source>
        <dbReference type="EMBL" id="AAB81303.1"/>
    </source>
</evidence>
<dbReference type="PDBsum" id="5UJR"/>
<keyword evidence="2" id="KW-0614">Plasmid</keyword>
<sequence>MKSVKELNVKEMQQTIGGWGWKEVVQNGQTIFSAGQKLGNMVGKIVPLPFG</sequence>
<dbReference type="EMBL" id="LN846932">
    <property type="protein sequence ID" value="CRI06714.1"/>
    <property type="molecule type" value="Genomic_DNA"/>
</dbReference>
<reference evidence="2 3" key="3">
    <citation type="submission" date="2015-04" db="EMBL/GenBank/DDBJ databases">
        <title>Carnobacterium maltaromaticum LMA28 plasmids.</title>
        <authorList>
            <person name="Cailliez-Grimal C."/>
            <person name="Iskandar C."/>
        </authorList>
    </citation>
    <scope>NUCLEOTIDE SEQUENCE [LARGE SCALE GENOMIC DNA]</scope>
    <source>
        <strain evidence="2 3">LMA28</strain>
        <plasmid evidence="3">Chromosome</plasmid>
        <plasmid evidence="2">LMA_pa</plasmid>
    </source>
</reference>
<name>Q46313_CARML</name>
<dbReference type="Proteomes" id="UP000464233">
    <property type="component" value="Plasmid LMA_pa"/>
</dbReference>
<evidence type="ECO:0000313" key="3">
    <source>
        <dbReference type="Proteomes" id="UP000464233"/>
    </source>
</evidence>
<reference evidence="1" key="1">
    <citation type="journal article" date="1997" name="J. Bacteriol.">
        <title>Characterization of a locus from Carnobacterium piscicola LV17B involved in bacteriocin production and immunity: evidence for global inducer-mediated transcriptional regulation.</title>
        <authorList>
            <person name="Quadri L.E."/>
            <person name="Kleerebezem M."/>
            <person name="Kuipers O.P."/>
            <person name="de Vos W.M."/>
            <person name="Roy K.L."/>
            <person name="Vederas J.C."/>
            <person name="Stiles M.E."/>
        </authorList>
    </citation>
    <scope>NUCLEOTIDE SEQUENCE</scope>
    <source>
        <strain evidence="1">LV17B</strain>
    </source>
</reference>
<dbReference type="NCBIfam" id="TIGR01847">
    <property type="entry name" value="bacteriocin_sig"/>
    <property type="match status" value="1"/>
</dbReference>
<organism evidence="1">
    <name type="scientific">Carnobacterium maltaromaticum</name>
    <name type="common">Carnobacterium piscicola</name>
    <dbReference type="NCBI Taxonomy" id="2751"/>
    <lineage>
        <taxon>Bacteria</taxon>
        <taxon>Bacillati</taxon>
        <taxon>Bacillota</taxon>
        <taxon>Bacilli</taxon>
        <taxon>Lactobacillales</taxon>
        <taxon>Carnobacteriaceae</taxon>
        <taxon>Carnobacterium</taxon>
    </lineage>
</organism>
<reference evidence="4" key="4">
    <citation type="journal article" date="2017" name="FEBS Lett.">
        <title>Identification and three-dimensional structure of carnobacteriocin XY, a class IIb bacteriocin produced by Carnobacteria.</title>
        <authorList>
            <person name="Acedo J.Z."/>
            <person name="Towle K.M."/>
            <person name="Lohans C.T."/>
            <person name="Miskolzie M."/>
            <person name="McKay R.T."/>
            <person name="Doerksen T.A."/>
            <person name="Vederas J.C."/>
            <person name="Martin-Visscher L.A."/>
        </authorList>
    </citation>
    <scope>STRUCTURE BY NMR OF 19-51</scope>
</reference>
<dbReference type="PDB" id="5UJR">
    <property type="method" value="NMR"/>
    <property type="chains" value="A=19-51"/>
</dbReference>
<dbReference type="PATRIC" id="fig|2751.33.peg.2087"/>
<dbReference type="AlphaFoldDB" id="Q46313"/>
<gene>
    <name evidence="2" type="ORF">BN424_pa0049</name>
</gene>